<dbReference type="RefSeq" id="WP_114658323.1">
    <property type="nucleotide sequence ID" value="NZ_CP031194.1"/>
</dbReference>
<organism evidence="5 6">
    <name type="scientific">Streptomyces paludis</name>
    <dbReference type="NCBI Taxonomy" id="2282738"/>
    <lineage>
        <taxon>Bacteria</taxon>
        <taxon>Bacillati</taxon>
        <taxon>Actinomycetota</taxon>
        <taxon>Actinomycetes</taxon>
        <taxon>Kitasatosporales</taxon>
        <taxon>Streptomycetaceae</taxon>
        <taxon>Streptomyces</taxon>
    </lineage>
</organism>
<proteinExistence type="inferred from homology"/>
<dbReference type="KEGG" id="spad:DVK44_03805"/>
<keyword evidence="3 4" id="KW-0732">Signal</keyword>
<evidence type="ECO:0000256" key="4">
    <source>
        <dbReference type="SAM" id="SignalP"/>
    </source>
</evidence>
<dbReference type="PANTHER" id="PTHR30061">
    <property type="entry name" value="MALTOSE-BINDING PERIPLASMIC PROTEIN"/>
    <property type="match status" value="1"/>
</dbReference>
<dbReference type="CDD" id="cd13585">
    <property type="entry name" value="PBP2_TMBP_like"/>
    <property type="match status" value="1"/>
</dbReference>
<gene>
    <name evidence="5" type="ORF">DVK44_03805</name>
</gene>
<dbReference type="InterPro" id="IPR006059">
    <property type="entry name" value="SBP"/>
</dbReference>
<dbReference type="Pfam" id="PF01547">
    <property type="entry name" value="SBP_bac_1"/>
    <property type="match status" value="1"/>
</dbReference>
<evidence type="ECO:0000256" key="3">
    <source>
        <dbReference type="ARBA" id="ARBA00022729"/>
    </source>
</evidence>
<dbReference type="GO" id="GO:0055052">
    <property type="term" value="C:ATP-binding cassette (ABC) transporter complex, substrate-binding subunit-containing"/>
    <property type="evidence" value="ECO:0007669"/>
    <property type="project" value="TreeGrafter"/>
</dbReference>
<dbReference type="SUPFAM" id="SSF53850">
    <property type="entry name" value="Periplasmic binding protein-like II"/>
    <property type="match status" value="1"/>
</dbReference>
<reference evidence="6" key="1">
    <citation type="submission" date="2018-07" db="EMBL/GenBank/DDBJ databases">
        <authorList>
            <person name="Zhao J."/>
        </authorList>
    </citation>
    <scope>NUCLEOTIDE SEQUENCE [LARGE SCALE GENOMIC DNA]</scope>
    <source>
        <strain evidence="6">GSSD-12</strain>
    </source>
</reference>
<evidence type="ECO:0000256" key="1">
    <source>
        <dbReference type="ARBA" id="ARBA00008520"/>
    </source>
</evidence>
<dbReference type="PANTHER" id="PTHR30061:SF50">
    <property type="entry name" value="MALTOSE_MALTODEXTRIN-BINDING PERIPLASMIC PROTEIN"/>
    <property type="match status" value="1"/>
</dbReference>
<dbReference type="PROSITE" id="PS51257">
    <property type="entry name" value="PROKAR_LIPOPROTEIN"/>
    <property type="match status" value="1"/>
</dbReference>
<dbReference type="EMBL" id="CP031194">
    <property type="protein sequence ID" value="AXG76951.1"/>
    <property type="molecule type" value="Genomic_DNA"/>
</dbReference>
<protein>
    <submittedName>
        <fullName evidence="5">Sugar ABC transporter substrate-binding protein</fullName>
    </submittedName>
</protein>
<evidence type="ECO:0000313" key="5">
    <source>
        <dbReference type="EMBL" id="AXG76951.1"/>
    </source>
</evidence>
<dbReference type="AlphaFoldDB" id="A0A345HJS7"/>
<feature type="chain" id="PRO_5038398291" evidence="4">
    <location>
        <begin position="23"/>
        <end position="421"/>
    </location>
</feature>
<evidence type="ECO:0000256" key="2">
    <source>
        <dbReference type="ARBA" id="ARBA00022448"/>
    </source>
</evidence>
<dbReference type="Gene3D" id="3.40.190.10">
    <property type="entry name" value="Periplasmic binding protein-like II"/>
    <property type="match status" value="1"/>
</dbReference>
<accession>A0A345HJS7</accession>
<dbReference type="GO" id="GO:1901982">
    <property type="term" value="F:maltose binding"/>
    <property type="evidence" value="ECO:0007669"/>
    <property type="project" value="TreeGrafter"/>
</dbReference>
<dbReference type="GO" id="GO:0042956">
    <property type="term" value="P:maltodextrin transmembrane transport"/>
    <property type="evidence" value="ECO:0007669"/>
    <property type="project" value="TreeGrafter"/>
</dbReference>
<evidence type="ECO:0000313" key="6">
    <source>
        <dbReference type="Proteomes" id="UP000253868"/>
    </source>
</evidence>
<dbReference type="OrthoDB" id="1650177at2"/>
<keyword evidence="6" id="KW-1185">Reference proteome</keyword>
<keyword evidence="2" id="KW-0813">Transport</keyword>
<dbReference type="GO" id="GO:0015768">
    <property type="term" value="P:maltose transport"/>
    <property type="evidence" value="ECO:0007669"/>
    <property type="project" value="TreeGrafter"/>
</dbReference>
<comment type="similarity">
    <text evidence="1">Belongs to the bacterial solute-binding protein 1 family.</text>
</comment>
<sequence length="421" mass="45663">MGKSARFCTALLGVVLSLSVSACGGGGGSGSDDGEITLSYAVWDKNQKAVMEKLGREFSASHPGVTVKVQLTPWADYWSKLKTVATGGSAPDVFWMNGPNFQLYASNGVIRPLDKEIAADKVNLSVYPQALVDLYTYENKVYGLPKDMDTIGVWYNKKLFDAAGVKPPADDWTWADFRTAAGKLTDPAKGIYGAAAQLTSFQEYQYNTIAQAGGYVISPDGRKSGYDDPRTVEGLRFWTDLIEKNQSPDLKTMTDTAPLQLFEAGKIAMYWGGSWNAGEFSANEYTKDKVEVAPLPKGEKRATIIHGVANVVSAKTAHPKEAWQFVEFLGSKKAALALGKSGPLPAHDGTQQAWLDTYPQFRLQTFLDSLDYAVPFPVSKNTAAWNEAELTHLTKAWTGEQPVGEASAALASAMNDLLAKE</sequence>
<name>A0A345HJS7_9ACTN</name>
<dbReference type="Proteomes" id="UP000253868">
    <property type="component" value="Chromosome"/>
</dbReference>
<feature type="signal peptide" evidence="4">
    <location>
        <begin position="1"/>
        <end position="22"/>
    </location>
</feature>